<accession>A0A6A4HXV2</accession>
<keyword evidence="1" id="KW-0732">Signal</keyword>
<protein>
    <recommendedName>
        <fullName evidence="4">Glycoside hydrolase family 2 catalytic domain-containing protein</fullName>
    </recommendedName>
</protein>
<evidence type="ECO:0000313" key="2">
    <source>
        <dbReference type="EMBL" id="KAE9402841.1"/>
    </source>
</evidence>
<evidence type="ECO:0000256" key="1">
    <source>
        <dbReference type="SAM" id="SignalP"/>
    </source>
</evidence>
<organism evidence="2 3">
    <name type="scientific">Gymnopus androsaceus JB14</name>
    <dbReference type="NCBI Taxonomy" id="1447944"/>
    <lineage>
        <taxon>Eukaryota</taxon>
        <taxon>Fungi</taxon>
        <taxon>Dikarya</taxon>
        <taxon>Basidiomycota</taxon>
        <taxon>Agaricomycotina</taxon>
        <taxon>Agaricomycetes</taxon>
        <taxon>Agaricomycetidae</taxon>
        <taxon>Agaricales</taxon>
        <taxon>Marasmiineae</taxon>
        <taxon>Omphalotaceae</taxon>
        <taxon>Gymnopus</taxon>
    </lineage>
</organism>
<dbReference type="AlphaFoldDB" id="A0A6A4HXV2"/>
<evidence type="ECO:0000313" key="3">
    <source>
        <dbReference type="Proteomes" id="UP000799118"/>
    </source>
</evidence>
<gene>
    <name evidence="2" type="ORF">BT96DRAFT_879252</name>
</gene>
<dbReference type="EMBL" id="ML769431">
    <property type="protein sequence ID" value="KAE9402841.1"/>
    <property type="molecule type" value="Genomic_DNA"/>
</dbReference>
<evidence type="ECO:0008006" key="4">
    <source>
        <dbReference type="Google" id="ProtNLM"/>
    </source>
</evidence>
<keyword evidence="3" id="KW-1185">Reference proteome</keyword>
<dbReference type="OrthoDB" id="2338662at2759"/>
<reference evidence="2" key="1">
    <citation type="journal article" date="2019" name="Environ. Microbiol.">
        <title>Fungal ecological strategies reflected in gene transcription - a case study of two litter decomposers.</title>
        <authorList>
            <person name="Barbi F."/>
            <person name="Kohler A."/>
            <person name="Barry K."/>
            <person name="Baskaran P."/>
            <person name="Daum C."/>
            <person name="Fauchery L."/>
            <person name="Ihrmark K."/>
            <person name="Kuo A."/>
            <person name="LaButti K."/>
            <person name="Lipzen A."/>
            <person name="Morin E."/>
            <person name="Grigoriev I.V."/>
            <person name="Henrissat B."/>
            <person name="Lindahl B."/>
            <person name="Martin F."/>
        </authorList>
    </citation>
    <scope>NUCLEOTIDE SEQUENCE</scope>
    <source>
        <strain evidence="2">JB14</strain>
    </source>
</reference>
<name>A0A6A4HXV2_9AGAR</name>
<feature type="signal peptide" evidence="1">
    <location>
        <begin position="1"/>
        <end position="26"/>
    </location>
</feature>
<proteinExistence type="predicted"/>
<feature type="chain" id="PRO_5025602822" description="Glycoside hydrolase family 2 catalytic domain-containing protein" evidence="1">
    <location>
        <begin position="27"/>
        <end position="598"/>
    </location>
</feature>
<sequence length="598" mass="64221">MIHPSRPSLSLLGALITSWACAEVHAQTWCGKNYMITEPVTNPGGQFPISKTFSEPQIALRCGPAVKPYLPEDLDSTDPTFVSILVDLPVVFSNISGAIPFNRASSLSTVDVIVLVDGKELVSASVPVNASKHALPFSLSSLQPGTEAHNLTCTASLGEGEEVIGSSLLTYLPAKPNSIGSVTKMDMRSGTLLAKPPTGEDGPYGRIFPIGFYTQFEGYLDSELSISSTLKEQGFTVVHTVPPFENNTILEEVLDKMQKAGLWLMYDMRYTYMNDTSVSEQVKLIRSRPNLLLWYTGDEPDGTSDPLNATTHAQFLINSLDGGDGKGGSGYHPVSLVLNCENYFWSEYASGADVLMQDTYMIGNNVTFSSEWGTPCTVDYGDCGCDNCQGIDGVGSFKDISFRMDVFAERAFIDGWELEKVVWTVPQGFGTEEYLCSSYAFRCSPLTLPSSRYWTRNPTGEEFVVQSIVGINHGGLGVVSWDDPTTPEIKASASALALALTSGPSNMSAFILNPSSTFKQVTTTSGIDTGMWTLDRKTLLLASNMNYENTTLEAADLGLGSKGFGGGLTEVFCSGLCSAGDESVVFGSVGSGGFVFSA</sequence>
<dbReference type="Proteomes" id="UP000799118">
    <property type="component" value="Unassembled WGS sequence"/>
</dbReference>